<reference evidence="6" key="1">
    <citation type="submission" date="2020-07" db="EMBL/GenBank/DDBJ databases">
        <title>Multicomponent nature underlies the extraordinary mechanical properties of spider dragline silk.</title>
        <authorList>
            <person name="Kono N."/>
            <person name="Nakamura H."/>
            <person name="Mori M."/>
            <person name="Yoshida Y."/>
            <person name="Ohtoshi R."/>
            <person name="Malay A.D."/>
            <person name="Moran D.A.P."/>
            <person name="Tomita M."/>
            <person name="Numata K."/>
            <person name="Arakawa K."/>
        </authorList>
    </citation>
    <scope>NUCLEOTIDE SEQUENCE</scope>
</reference>
<dbReference type="GO" id="GO:0006310">
    <property type="term" value="P:DNA recombination"/>
    <property type="evidence" value="ECO:0007669"/>
    <property type="project" value="UniProtKB-KW"/>
</dbReference>
<organism evidence="6 7">
    <name type="scientific">Trichonephila clavata</name>
    <name type="common">Joro spider</name>
    <name type="synonym">Nephila clavata</name>
    <dbReference type="NCBI Taxonomy" id="2740835"/>
    <lineage>
        <taxon>Eukaryota</taxon>
        <taxon>Metazoa</taxon>
        <taxon>Ecdysozoa</taxon>
        <taxon>Arthropoda</taxon>
        <taxon>Chelicerata</taxon>
        <taxon>Arachnida</taxon>
        <taxon>Araneae</taxon>
        <taxon>Araneomorphae</taxon>
        <taxon>Entelegynae</taxon>
        <taxon>Araneoidea</taxon>
        <taxon>Nephilidae</taxon>
        <taxon>Trichonephila</taxon>
    </lineage>
</organism>
<feature type="domain" description="DUF6570" evidence="4">
    <location>
        <begin position="171"/>
        <end position="262"/>
    </location>
</feature>
<evidence type="ECO:0000259" key="4">
    <source>
        <dbReference type="Pfam" id="PF20209"/>
    </source>
</evidence>
<accession>A0A8X6H5N2</accession>
<gene>
    <name evidence="6" type="primary">HaOG201998</name>
    <name evidence="6" type="ORF">TNCT_633401</name>
</gene>
<dbReference type="PANTHER" id="PTHR47642">
    <property type="entry name" value="ATP-DEPENDENT DNA HELICASE"/>
    <property type="match status" value="1"/>
</dbReference>
<dbReference type="OrthoDB" id="416437at2759"/>
<dbReference type="Pfam" id="PF05970">
    <property type="entry name" value="PIF1"/>
    <property type="match status" value="1"/>
</dbReference>
<name>A0A8X6H5N2_TRICU</name>
<keyword evidence="1" id="KW-0227">DNA damage</keyword>
<keyword evidence="1" id="KW-0547">Nucleotide-binding</keyword>
<dbReference type="GO" id="GO:0005524">
    <property type="term" value="F:ATP binding"/>
    <property type="evidence" value="ECO:0007669"/>
    <property type="project" value="UniProtKB-KW"/>
</dbReference>
<comment type="caution">
    <text evidence="6">The sequence shown here is derived from an EMBL/GenBank/DDBJ whole genome shotgun (WGS) entry which is preliminary data.</text>
</comment>
<dbReference type="InterPro" id="IPR010285">
    <property type="entry name" value="DNA_helicase_pif1-like_DEAD"/>
</dbReference>
<dbReference type="GO" id="GO:0043139">
    <property type="term" value="F:5'-3' DNA helicase activity"/>
    <property type="evidence" value="ECO:0007669"/>
    <property type="project" value="UniProtKB-EC"/>
</dbReference>
<dbReference type="SUPFAM" id="SSF52540">
    <property type="entry name" value="P-loop containing nucleoside triphosphate hydrolases"/>
    <property type="match status" value="1"/>
</dbReference>
<keyword evidence="1" id="KW-0234">DNA repair</keyword>
<dbReference type="GO" id="GO:0016787">
    <property type="term" value="F:hydrolase activity"/>
    <property type="evidence" value="ECO:0007669"/>
    <property type="project" value="UniProtKB-KW"/>
</dbReference>
<evidence type="ECO:0000259" key="5">
    <source>
        <dbReference type="Pfam" id="PF21107"/>
    </source>
</evidence>
<dbReference type="EMBL" id="BMAO01037439">
    <property type="protein sequence ID" value="GFR17746.1"/>
    <property type="molecule type" value="Genomic_DNA"/>
</dbReference>
<dbReference type="Proteomes" id="UP000887116">
    <property type="component" value="Unassembled WGS sequence"/>
</dbReference>
<keyword evidence="1" id="KW-0067">ATP-binding</keyword>
<evidence type="ECO:0000259" key="2">
    <source>
        <dbReference type="Pfam" id="PF05970"/>
    </source>
</evidence>
<evidence type="ECO:0000313" key="6">
    <source>
        <dbReference type="EMBL" id="GFR17746.1"/>
    </source>
</evidence>
<dbReference type="PANTHER" id="PTHR47642:SF5">
    <property type="entry name" value="ATP-DEPENDENT DNA HELICASE"/>
    <property type="match status" value="1"/>
</dbReference>
<comment type="similarity">
    <text evidence="1">Belongs to the helicase family.</text>
</comment>
<feature type="domain" description="STPR" evidence="5">
    <location>
        <begin position="5"/>
        <end position="62"/>
    </location>
</feature>
<dbReference type="InterPro" id="IPR051055">
    <property type="entry name" value="PIF1_helicase"/>
</dbReference>
<dbReference type="InterPro" id="IPR046700">
    <property type="entry name" value="DUF6570"/>
</dbReference>
<dbReference type="Pfam" id="PF14214">
    <property type="entry name" value="Helitron_like_N"/>
    <property type="match status" value="1"/>
</dbReference>
<proteinExistence type="inferred from homology"/>
<keyword evidence="1 6" id="KW-0347">Helicase</keyword>
<keyword evidence="7" id="KW-1185">Reference proteome</keyword>
<feature type="domain" description="Helitron helicase-like" evidence="3">
    <location>
        <begin position="718"/>
        <end position="854"/>
    </location>
</feature>
<dbReference type="Gene3D" id="3.90.70.120">
    <property type="match status" value="1"/>
</dbReference>
<feature type="domain" description="DNA helicase Pif1-like DEAD-box helicase" evidence="2">
    <location>
        <begin position="1291"/>
        <end position="1431"/>
    </location>
</feature>
<dbReference type="GO" id="GO:0000723">
    <property type="term" value="P:telomere maintenance"/>
    <property type="evidence" value="ECO:0007669"/>
    <property type="project" value="InterPro"/>
</dbReference>
<dbReference type="EC" id="5.6.2.3" evidence="1"/>
<dbReference type="InterPro" id="IPR048998">
    <property type="entry name" value="STPR"/>
</dbReference>
<keyword evidence="1" id="KW-0233">DNA recombination</keyword>
<evidence type="ECO:0000259" key="3">
    <source>
        <dbReference type="Pfam" id="PF14214"/>
    </source>
</evidence>
<comment type="cofactor">
    <cofactor evidence="1">
        <name>Mg(2+)</name>
        <dbReference type="ChEBI" id="CHEBI:18420"/>
    </cofactor>
</comment>
<dbReference type="Gene3D" id="3.40.50.300">
    <property type="entry name" value="P-loop containing nucleotide triphosphate hydrolases"/>
    <property type="match status" value="1"/>
</dbReference>
<dbReference type="InterPro" id="IPR027417">
    <property type="entry name" value="P-loop_NTPase"/>
</dbReference>
<comment type="catalytic activity">
    <reaction evidence="1">
        <text>ATP + H2O = ADP + phosphate + H(+)</text>
        <dbReference type="Rhea" id="RHEA:13065"/>
        <dbReference type="ChEBI" id="CHEBI:15377"/>
        <dbReference type="ChEBI" id="CHEBI:15378"/>
        <dbReference type="ChEBI" id="CHEBI:30616"/>
        <dbReference type="ChEBI" id="CHEBI:43474"/>
        <dbReference type="ChEBI" id="CHEBI:456216"/>
        <dbReference type="EC" id="5.6.2.3"/>
    </reaction>
</comment>
<evidence type="ECO:0000313" key="7">
    <source>
        <dbReference type="Proteomes" id="UP000887116"/>
    </source>
</evidence>
<dbReference type="InterPro" id="IPR025476">
    <property type="entry name" value="Helitron_helicase-like"/>
</dbReference>
<sequence>MQRLRAVESQEEHDARIAKIRQHISVIQETESVEQREIRLSALRMHNSQVRADETPEQREVRLSAYRMHNSQVRSDETPEQREVRLSALRMHRSQVRKAEKSQIEAFNKTINIICDKVCEICTKRCYPNQVTNHKINLSTASYLPAELTSKETILLCHRCKKHLTSKKTSGPAKAYWNNLDPGEVPDAIKQLTQPEQRLLSRIIPFVKIVKYDGLFGQYGFRGQAVLFAQDIFQFTESLPNILPRSTDSIGMDVIIDNDAQILQEDLIRVTQAINNENAQNNNQALLETATVSAVGEATNTNDAYKMINNSIRVLRASWHQGNNQVFNTNHAGSQCCAMVLANITRAAILAPHSWTNNILNTNMLEGDAIYAEIRQLSIDNPLSLVPPIDKTGYLDICHFGVIRDSFGMYSCSFRIIYDEETDLVGCLRDSVNKQDFGMTLKEALTTMFTNHKAGVLIAPSKSLGAMNYNDKYYFTDSHACGPNGASASDTYGKACVVECGSLDDLVRVCKRATGSGNVQYTLNYIDVHMTNRLTGNANITTEYNLHQSPQVTYPINISHEVETNLNQATQQYQRLLVSPTITSQSENERNVKCQIETIPVHTSVMAPIDSTQPTEEQVLDVSNNVNKITRKTTDNIVNVAYERKAEEFAWFFLLPYGVNGLNQPRNIKISPLDYFQYRILGNDTRFQRNDYLFYALSMFEYHRVKSTISACCKKVEGQDGKVDDVHLYLKNLRGSAAYWRTSLNELLAQIRCLGPPTYFLTFSCNDINWLDMRKSLLIADGRPMDNPQDLDKIATQRLIEQYPVIVSRHFMYRFNALMKFMLNNNQVLNNRIKDYWWRIEFQNRGSPHVHMVVWVEGHASFDTEEGLQQLNKVCSCELPPEASELHDLIKKNQLHKHTHTCYKNSSESPTCRFGFPRKECTETRLVSHSSDEFIRNGSRICILKRGLEGGWVNYYNPTLIKVWNANMDIQPCGTNEAIAFYIAKYVSKSEPTQLDGSVARAIREIQREETDISRKLFKVCMRILKKRQVSACECAYRLCHLNFRDSSRKCTFLNTRKPEQRYRVLKFDSNGTATGYCSNIIERYEKRPTEHPNYDFDNMCLLEFAMLFEPHYEKSNQEPEECVDIYEPERQTRQRLITLTDNSKMVIRKVPAVVRVPYFVAASDPENYYYSLLLQYVPFRNESELIVDYDTARDSFLARESDLRATNARLEIFRERDRQLENAFNQIHAFEILNQEAQQENFEEELEMPEQHMTDDEFLYARRAMNVGQIDEFLFITRSISEQLNNQSDERLRLFITGNAGTGKTFLFNLLKNQVNRCYGKQVVKVSALTGVAARLVGGSTLHSTLKLPVQKDGRIVQMPILTGNYLRLMRQQWQHTEFLFIDEISMVPYEMLCMVDSRLKQLKNNELLFGGINICVFGDLMQLPPGARKSSV</sequence>
<evidence type="ECO:0000256" key="1">
    <source>
        <dbReference type="RuleBase" id="RU363044"/>
    </source>
</evidence>
<dbReference type="GO" id="GO:0006281">
    <property type="term" value="P:DNA repair"/>
    <property type="evidence" value="ECO:0007669"/>
    <property type="project" value="UniProtKB-KW"/>
</dbReference>
<protein>
    <recommendedName>
        <fullName evidence="1">ATP-dependent DNA helicase</fullName>
        <ecNumber evidence="1">5.6.2.3</ecNumber>
    </recommendedName>
</protein>
<dbReference type="Pfam" id="PF20209">
    <property type="entry name" value="DUF6570"/>
    <property type="match status" value="1"/>
</dbReference>
<keyword evidence="1" id="KW-0378">Hydrolase</keyword>
<dbReference type="Pfam" id="PF21107">
    <property type="entry name" value="STPRs"/>
    <property type="match status" value="1"/>
</dbReference>